<evidence type="ECO:0000313" key="2">
    <source>
        <dbReference type="EMBL" id="GIQ88509.1"/>
    </source>
</evidence>
<reference evidence="2 3" key="1">
    <citation type="journal article" date="2018" name="PLoS ONE">
        <title>The draft genome of Kipferlia bialata reveals reductive genome evolution in fornicate parasites.</title>
        <authorList>
            <person name="Tanifuji G."/>
            <person name="Takabayashi S."/>
            <person name="Kume K."/>
            <person name="Takagi M."/>
            <person name="Nakayama T."/>
            <person name="Kamikawa R."/>
            <person name="Inagaki Y."/>
            <person name="Hashimoto T."/>
        </authorList>
    </citation>
    <scope>NUCLEOTIDE SEQUENCE [LARGE SCALE GENOMIC DNA]</scope>
    <source>
        <strain evidence="2">NY0173</strain>
    </source>
</reference>
<organism evidence="2 3">
    <name type="scientific">Kipferlia bialata</name>
    <dbReference type="NCBI Taxonomy" id="797122"/>
    <lineage>
        <taxon>Eukaryota</taxon>
        <taxon>Metamonada</taxon>
        <taxon>Carpediemonas-like organisms</taxon>
        <taxon>Kipferlia</taxon>
    </lineage>
</organism>
<gene>
    <name evidence="2" type="ORF">KIPB_010770</name>
</gene>
<feature type="compositionally biased region" description="Basic and acidic residues" evidence="1">
    <location>
        <begin position="140"/>
        <end position="154"/>
    </location>
</feature>
<dbReference type="EMBL" id="BDIP01004126">
    <property type="protein sequence ID" value="GIQ88509.1"/>
    <property type="molecule type" value="Genomic_DNA"/>
</dbReference>
<evidence type="ECO:0000313" key="3">
    <source>
        <dbReference type="Proteomes" id="UP000265618"/>
    </source>
</evidence>
<sequence length="172" mass="19823">MPPDLTPDASLEHLEQLVLVCTSAKERQKYIQTNLVGTPDYHRWMYLLKQHAAQEGEEEEMTPKELLSTFPKREAPVYRLHSLMQRLDATDGETDSDPLTKKEREELLDHLKKHFGISKYNAPSKYKAPVIRTPVQPEAVPREKRGRAVETRTEVDDEQEVDETPVLGTYIV</sequence>
<dbReference type="Proteomes" id="UP000265618">
    <property type="component" value="Unassembled WGS sequence"/>
</dbReference>
<name>A0A9K3D3R2_9EUKA</name>
<dbReference type="AlphaFoldDB" id="A0A9K3D3R2"/>
<feature type="region of interest" description="Disordered" evidence="1">
    <location>
        <begin position="130"/>
        <end position="167"/>
    </location>
</feature>
<comment type="caution">
    <text evidence="2">The sequence shown here is derived from an EMBL/GenBank/DDBJ whole genome shotgun (WGS) entry which is preliminary data.</text>
</comment>
<keyword evidence="3" id="KW-1185">Reference proteome</keyword>
<protein>
    <submittedName>
        <fullName evidence="2">Uncharacterized protein</fullName>
    </submittedName>
</protein>
<evidence type="ECO:0000256" key="1">
    <source>
        <dbReference type="SAM" id="MobiDB-lite"/>
    </source>
</evidence>
<accession>A0A9K3D3R2</accession>
<proteinExistence type="predicted"/>